<gene>
    <name evidence="7" type="ORF">GQR91_12385</name>
    <name evidence="8" type="ORF">SAMN05216557_10250</name>
</gene>
<evidence type="ECO:0000313" key="7">
    <source>
        <dbReference type="EMBL" id="MWC44446.1"/>
    </source>
</evidence>
<dbReference type="InterPro" id="IPR050393">
    <property type="entry name" value="MFP_Efflux_Pump"/>
</dbReference>
<reference evidence="8 9" key="1">
    <citation type="submission" date="2016-10" db="EMBL/GenBank/DDBJ databases">
        <authorList>
            <person name="Varghese N."/>
            <person name="Submissions S."/>
        </authorList>
    </citation>
    <scope>NUCLEOTIDE SEQUENCE [LARGE SCALE GENOMIC DNA]</scope>
    <source>
        <strain evidence="8 9">S7-754</strain>
    </source>
</reference>
<keyword evidence="9" id="KW-1185">Reference proteome</keyword>
<evidence type="ECO:0000256" key="1">
    <source>
        <dbReference type="ARBA" id="ARBA00009477"/>
    </source>
</evidence>
<evidence type="ECO:0000259" key="5">
    <source>
        <dbReference type="Pfam" id="PF25878"/>
    </source>
</evidence>
<evidence type="ECO:0000256" key="3">
    <source>
        <dbReference type="ARBA" id="ARBA00022989"/>
    </source>
</evidence>
<name>A0A1G7HZC7_9SPHN</name>
<comment type="similarity">
    <text evidence="1">Belongs to the membrane fusion protein (MFP) (TC 8.A.1) family.</text>
</comment>
<evidence type="ECO:0000313" key="8">
    <source>
        <dbReference type="EMBL" id="SDF05653.1"/>
    </source>
</evidence>
<keyword evidence="4" id="KW-0472">Membrane</keyword>
<dbReference type="Pfam" id="PF25878">
    <property type="entry name" value="HH_AAEA_pHBA"/>
    <property type="match status" value="1"/>
</dbReference>
<dbReference type="NCBIfam" id="TIGR01730">
    <property type="entry name" value="RND_mfp"/>
    <property type="match status" value="1"/>
</dbReference>
<dbReference type="Proteomes" id="UP000436801">
    <property type="component" value="Unassembled WGS sequence"/>
</dbReference>
<evidence type="ECO:0000259" key="6">
    <source>
        <dbReference type="Pfam" id="PF25963"/>
    </source>
</evidence>
<evidence type="ECO:0000313" key="9">
    <source>
        <dbReference type="Proteomes" id="UP000323502"/>
    </source>
</evidence>
<dbReference type="InterPro" id="IPR058632">
    <property type="entry name" value="HH_AaeA"/>
</dbReference>
<feature type="domain" description="p-hydroxybenzoic acid efflux pump subunit AaeA alpha-helical hairpin" evidence="5">
    <location>
        <begin position="79"/>
        <end position="149"/>
    </location>
</feature>
<dbReference type="InterPro" id="IPR006143">
    <property type="entry name" value="RND_pump_MFP"/>
</dbReference>
<keyword evidence="2" id="KW-0812">Transmembrane</keyword>
<protein>
    <submittedName>
        <fullName evidence="7">Efflux RND transporter periplasmic adaptor subunit</fullName>
    </submittedName>
    <submittedName>
        <fullName evidence="8">RND family efflux transporter, MFP subunit</fullName>
    </submittedName>
</protein>
<evidence type="ECO:0000256" key="2">
    <source>
        <dbReference type="ARBA" id="ARBA00022692"/>
    </source>
</evidence>
<accession>A0A1G7HZC7</accession>
<dbReference type="GO" id="GO:0022857">
    <property type="term" value="F:transmembrane transporter activity"/>
    <property type="evidence" value="ECO:0007669"/>
    <property type="project" value="InterPro"/>
</dbReference>
<dbReference type="Pfam" id="PF25963">
    <property type="entry name" value="Beta-barrel_AAEA"/>
    <property type="match status" value="1"/>
</dbReference>
<evidence type="ECO:0000313" key="10">
    <source>
        <dbReference type="Proteomes" id="UP000436801"/>
    </source>
</evidence>
<evidence type="ECO:0000256" key="4">
    <source>
        <dbReference type="ARBA" id="ARBA00023136"/>
    </source>
</evidence>
<keyword evidence="3" id="KW-1133">Transmembrane helix</keyword>
<dbReference type="AlphaFoldDB" id="A0A1G7HZC7"/>
<dbReference type="OrthoDB" id="9811754at2"/>
<organism evidence="8 9">
    <name type="scientific">Sphingomonas carotinifaciens</name>
    <dbReference type="NCBI Taxonomy" id="1166323"/>
    <lineage>
        <taxon>Bacteria</taxon>
        <taxon>Pseudomonadati</taxon>
        <taxon>Pseudomonadota</taxon>
        <taxon>Alphaproteobacteria</taxon>
        <taxon>Sphingomonadales</taxon>
        <taxon>Sphingomonadaceae</taxon>
        <taxon>Sphingomonas</taxon>
    </lineage>
</organism>
<dbReference type="PANTHER" id="PTHR30367:SF12">
    <property type="entry name" value="P-HYDROXYBENZOIC ACID EFFLUX PUMP SUBUNIT AAEA"/>
    <property type="match status" value="1"/>
</dbReference>
<dbReference type="PANTHER" id="PTHR30367">
    <property type="entry name" value="P-HYDROXYBENZOIC ACID EFFLUX PUMP SUBUNIT AAEA-RELATED"/>
    <property type="match status" value="1"/>
</dbReference>
<sequence length="290" mass="31307">MKMLPIVRILVTLAVVALAAIGGQRLWRHYEEDPWTRDGRIRGDVVQVAPDVSGLVTEVLVRDNQPVAAGAPLFIVDRPRYRLAVAQAQAALTAQQVQLAQARREAQRNRMLGDLVAGEVREQGDARVAQLAAALAQARVALDTARLNLARTTVRASVAGTVSNLGMRPGDYATAGRPMFAIIDRGSLHIVGYFEETKLPRIHVGDPVSVRLMGDDRPIRGHVQSLAAGIEDRDRSAGGTLLPNVNPTFSWVRLAQRVPVRIAIDAVPEGTSLVVGRTATVEVQPQGNRA</sequence>
<dbReference type="EMBL" id="WSUT01000005">
    <property type="protein sequence ID" value="MWC44446.1"/>
    <property type="molecule type" value="Genomic_DNA"/>
</dbReference>
<dbReference type="Gene3D" id="2.40.50.100">
    <property type="match status" value="1"/>
</dbReference>
<dbReference type="Gene3D" id="2.40.30.170">
    <property type="match status" value="1"/>
</dbReference>
<dbReference type="InterPro" id="IPR058634">
    <property type="entry name" value="AaeA-lik-b-barrel"/>
</dbReference>
<dbReference type="GO" id="GO:0016020">
    <property type="term" value="C:membrane"/>
    <property type="evidence" value="ECO:0007669"/>
    <property type="project" value="InterPro"/>
</dbReference>
<proteinExistence type="inferred from homology"/>
<feature type="domain" description="p-hydroxybenzoic acid efflux pump subunit AaeA-like beta-barrel" evidence="6">
    <location>
        <begin position="187"/>
        <end position="283"/>
    </location>
</feature>
<reference evidence="7 10" key="2">
    <citation type="submission" date="2019-12" db="EMBL/GenBank/DDBJ databases">
        <authorList>
            <person name="Zheng J."/>
        </authorList>
    </citation>
    <scope>NUCLEOTIDE SEQUENCE [LARGE SCALE GENOMIC DNA]</scope>
    <source>
        <strain evidence="7 10">DSM 27347</strain>
    </source>
</reference>
<dbReference type="Proteomes" id="UP000323502">
    <property type="component" value="Unassembled WGS sequence"/>
</dbReference>
<dbReference type="SUPFAM" id="SSF111369">
    <property type="entry name" value="HlyD-like secretion proteins"/>
    <property type="match status" value="1"/>
</dbReference>
<dbReference type="EMBL" id="FNBI01000002">
    <property type="protein sequence ID" value="SDF05653.1"/>
    <property type="molecule type" value="Genomic_DNA"/>
</dbReference>
<dbReference type="RefSeq" id="WP_149681544.1">
    <property type="nucleotide sequence ID" value="NZ_FNBI01000002.1"/>
</dbReference>